<protein>
    <submittedName>
        <fullName evidence="2">EAL domain-containing protein</fullName>
    </submittedName>
</protein>
<dbReference type="SUPFAM" id="SSF52172">
    <property type="entry name" value="CheY-like"/>
    <property type="match status" value="1"/>
</dbReference>
<dbReference type="PANTHER" id="PTHR33121:SF70">
    <property type="entry name" value="SIGNALING PROTEIN YKOW"/>
    <property type="match status" value="1"/>
</dbReference>
<dbReference type="PANTHER" id="PTHR33121">
    <property type="entry name" value="CYCLIC DI-GMP PHOSPHODIESTERASE PDEF"/>
    <property type="match status" value="1"/>
</dbReference>
<dbReference type="InterPro" id="IPR035919">
    <property type="entry name" value="EAL_sf"/>
</dbReference>
<dbReference type="InterPro" id="IPR050706">
    <property type="entry name" value="Cyclic-di-GMP_PDE-like"/>
</dbReference>
<gene>
    <name evidence="2" type="ORF">D1345_20260</name>
</gene>
<dbReference type="SUPFAM" id="SSF141868">
    <property type="entry name" value="EAL domain-like"/>
    <property type="match status" value="1"/>
</dbReference>
<reference evidence="2 3" key="1">
    <citation type="submission" date="2018-08" db="EMBL/GenBank/DDBJ databases">
        <title>Complete genome sequence of JP2-74.</title>
        <authorList>
            <person name="Wu L."/>
        </authorList>
    </citation>
    <scope>NUCLEOTIDE SEQUENCE [LARGE SCALE GENOMIC DNA]</scope>
    <source>
        <strain evidence="2 3">JP2-74</strain>
    </source>
</reference>
<name>A0AAD0W9H2_9NEIS</name>
<dbReference type="Gene3D" id="3.20.20.450">
    <property type="entry name" value="EAL domain"/>
    <property type="match status" value="1"/>
</dbReference>
<dbReference type="CDD" id="cd01948">
    <property type="entry name" value="EAL"/>
    <property type="match status" value="1"/>
</dbReference>
<dbReference type="Pfam" id="PF00563">
    <property type="entry name" value="EAL"/>
    <property type="match status" value="1"/>
</dbReference>
<dbReference type="InterPro" id="IPR011006">
    <property type="entry name" value="CheY-like_superfamily"/>
</dbReference>
<dbReference type="Gene3D" id="3.40.50.2300">
    <property type="match status" value="1"/>
</dbReference>
<evidence type="ECO:0000259" key="1">
    <source>
        <dbReference type="PROSITE" id="PS50883"/>
    </source>
</evidence>
<dbReference type="GO" id="GO:0071111">
    <property type="term" value="F:cyclic-guanylate-specific phosphodiesterase activity"/>
    <property type="evidence" value="ECO:0007669"/>
    <property type="project" value="InterPro"/>
</dbReference>
<evidence type="ECO:0000313" key="2">
    <source>
        <dbReference type="EMBL" id="AXT48355.1"/>
    </source>
</evidence>
<proteinExistence type="predicted"/>
<accession>A0AAD0W9H2</accession>
<dbReference type="GeneID" id="58561930"/>
<dbReference type="SMART" id="SM00052">
    <property type="entry name" value="EAL"/>
    <property type="match status" value="1"/>
</dbReference>
<keyword evidence="3" id="KW-1185">Reference proteome</keyword>
<dbReference type="InterPro" id="IPR001633">
    <property type="entry name" value="EAL_dom"/>
</dbReference>
<sequence>MENLNVMVVSGSSRENDRFQRMLFRAGIHNIRRCGHIREAEQQLLREPVDLLVCDIQMPDGGGAELIAKVHAGVRRGELADTPMLLWQSAAGKLLQESHVRLAREAGFNYVWVTHPAMDDGECSQFLRQVELAREAMAEAARVNGVPGRLGTRPFSEQEVIEALCSKGNISIDLQPQVRLRDGAVVGAEALARCMHPTRGNIRPSVFLPVVSKLGLDLLLFFHVLSGVIATQQALNEEGVRLPISINASAATLASPNLVREITMRWDKTKLARSLLVIELTENIEPEIGLDLMVALNQLRANGFDIACDDYGIGISSLKMLSAMPFSSLKLDQLFVASMLESSRHYEIVRSSILLGKELNLQVIAEGVESARHVKALREMGCETGQGFGLYRPMAPSRYIELARRAPVECDERSLDS</sequence>
<dbReference type="RefSeq" id="WP_107731466.1">
    <property type="nucleotide sequence ID" value="NZ_CP031968.1"/>
</dbReference>
<evidence type="ECO:0000313" key="3">
    <source>
        <dbReference type="Proteomes" id="UP000259465"/>
    </source>
</evidence>
<dbReference type="KEGG" id="crz:D1345_20260"/>
<dbReference type="AlphaFoldDB" id="A0AAD0W9H2"/>
<dbReference type="EMBL" id="CP031968">
    <property type="protein sequence ID" value="AXT48355.1"/>
    <property type="molecule type" value="Genomic_DNA"/>
</dbReference>
<feature type="domain" description="EAL" evidence="1">
    <location>
        <begin position="153"/>
        <end position="407"/>
    </location>
</feature>
<dbReference type="PROSITE" id="PS50883">
    <property type="entry name" value="EAL"/>
    <property type="match status" value="1"/>
</dbReference>
<organism evidence="2 3">
    <name type="scientific">Chromobacterium rhizoryzae</name>
    <dbReference type="NCBI Taxonomy" id="1778675"/>
    <lineage>
        <taxon>Bacteria</taxon>
        <taxon>Pseudomonadati</taxon>
        <taxon>Pseudomonadota</taxon>
        <taxon>Betaproteobacteria</taxon>
        <taxon>Neisseriales</taxon>
        <taxon>Chromobacteriaceae</taxon>
        <taxon>Chromobacterium</taxon>
    </lineage>
</organism>
<dbReference type="Proteomes" id="UP000259465">
    <property type="component" value="Chromosome"/>
</dbReference>